<comment type="subcellular location">
    <subcellularLocation>
        <location evidence="1 11">Cytoplasm</location>
    </subcellularLocation>
</comment>
<dbReference type="GO" id="GO:0005737">
    <property type="term" value="C:cytoplasm"/>
    <property type="evidence" value="ECO:0007669"/>
    <property type="project" value="UniProtKB-SubCell"/>
</dbReference>
<feature type="binding site" evidence="11">
    <location>
        <position position="147"/>
    </location>
    <ligand>
        <name>ATP</name>
        <dbReference type="ChEBI" id="CHEBI:30616"/>
    </ligand>
</feature>
<dbReference type="PANTHER" id="PTHR42833">
    <property type="entry name" value="URIDYLATE KINASE"/>
    <property type="match status" value="1"/>
</dbReference>
<feature type="binding site" evidence="11">
    <location>
        <position position="150"/>
    </location>
    <ligand>
        <name>ATP</name>
        <dbReference type="ChEBI" id="CHEBI:30616"/>
    </ligand>
</feature>
<dbReference type="InterPro" id="IPR011818">
    <property type="entry name" value="Uridylate_kinase_arch/spir"/>
</dbReference>
<evidence type="ECO:0000256" key="9">
    <source>
        <dbReference type="ARBA" id="ARBA00022975"/>
    </source>
</evidence>
<dbReference type="Proteomes" id="UP000018159">
    <property type="component" value="Unassembled WGS sequence"/>
</dbReference>
<evidence type="ECO:0000256" key="5">
    <source>
        <dbReference type="ARBA" id="ARBA00022679"/>
    </source>
</evidence>
<dbReference type="AlphaFoldDB" id="V6AVW8"/>
<keyword evidence="6 11" id="KW-0547">Nucleotide-binding</keyword>
<evidence type="ECO:0000256" key="6">
    <source>
        <dbReference type="ARBA" id="ARBA00022741"/>
    </source>
</evidence>
<evidence type="ECO:0000256" key="3">
    <source>
        <dbReference type="ARBA" id="ARBA00007614"/>
    </source>
</evidence>
<gene>
    <name evidence="11 14" type="primary">pyrH</name>
    <name evidence="14" type="ORF">NITUZ_60258</name>
    <name evidence="13" type="ORF">NUZ5A_20686</name>
</gene>
<dbReference type="RefSeq" id="WP_048197335.1">
    <property type="nucleotide sequence ID" value="NZ_CAJNAQ010000002.1"/>
</dbReference>
<dbReference type="PIRSF" id="PIRSF005650">
    <property type="entry name" value="Uridylate_kin"/>
    <property type="match status" value="1"/>
</dbReference>
<keyword evidence="5 11" id="KW-0808">Transferase</keyword>
<comment type="subunit">
    <text evidence="11">Homohexamer.</text>
</comment>
<comment type="similarity">
    <text evidence="3 11">Belongs to the UMP kinase family.</text>
</comment>
<feature type="binding site" evidence="11">
    <location>
        <position position="45"/>
    </location>
    <ligand>
        <name>UMP</name>
        <dbReference type="ChEBI" id="CHEBI:57865"/>
    </ligand>
</feature>
<evidence type="ECO:0000256" key="11">
    <source>
        <dbReference type="HAMAP-Rule" id="MF_01220"/>
    </source>
</evidence>
<dbReference type="EMBL" id="CAJNAQ010000002">
    <property type="protein sequence ID" value="CAE6489960.1"/>
    <property type="molecule type" value="Genomic_DNA"/>
</dbReference>
<comment type="activity regulation">
    <text evidence="11">Inhibited by UTP.</text>
</comment>
<dbReference type="EMBL" id="CBTY010000011">
    <property type="protein sequence ID" value="CDI06731.1"/>
    <property type="molecule type" value="Genomic_DNA"/>
</dbReference>
<dbReference type="SUPFAM" id="SSF53633">
    <property type="entry name" value="Carbamate kinase-like"/>
    <property type="match status" value="1"/>
</dbReference>
<protein>
    <recommendedName>
        <fullName evidence="11">Uridylate kinase</fullName>
        <shortName evidence="11">UK</shortName>
        <ecNumber evidence="11">2.7.4.22</ecNumber>
    </recommendedName>
    <alternativeName>
        <fullName evidence="11">Uridine monophosphate kinase</fullName>
        <shortName evidence="11">UMP kinase</shortName>
        <shortName evidence="11">UMPK</shortName>
    </alternativeName>
</protein>
<evidence type="ECO:0000256" key="7">
    <source>
        <dbReference type="ARBA" id="ARBA00022777"/>
    </source>
</evidence>
<evidence type="ECO:0000256" key="10">
    <source>
        <dbReference type="ARBA" id="ARBA00047767"/>
    </source>
</evidence>
<dbReference type="InterPro" id="IPR036393">
    <property type="entry name" value="AceGlu_kinase-like_sf"/>
</dbReference>
<dbReference type="Proteomes" id="UP000655759">
    <property type="component" value="Unassembled WGS sequence"/>
</dbReference>
<keyword evidence="7 11" id="KW-0418">Kinase</keyword>
<dbReference type="UniPathway" id="UPA00159">
    <property type="reaction ID" value="UER00275"/>
</dbReference>
<keyword evidence="8 11" id="KW-0067">ATP-binding</keyword>
<dbReference type="PANTHER" id="PTHR42833:SF4">
    <property type="entry name" value="URIDYLATE KINASE PUMPKIN, CHLOROPLASTIC"/>
    <property type="match status" value="1"/>
</dbReference>
<evidence type="ECO:0000313" key="14">
    <source>
        <dbReference type="EMBL" id="CDI06731.1"/>
    </source>
</evidence>
<reference evidence="14" key="2">
    <citation type="submission" date="2013-10" db="EMBL/GenBank/DDBJ databases">
        <authorList>
            <person name="Regsiter A."/>
        </authorList>
    </citation>
    <scope>NUCLEOTIDE SEQUENCE</scope>
    <source>
        <strain evidence="14">N4</strain>
    </source>
</reference>
<evidence type="ECO:0000313" key="15">
    <source>
        <dbReference type="Proteomes" id="UP000018159"/>
    </source>
</evidence>
<comment type="function">
    <text evidence="11">Catalyzes the reversible phosphorylation of UMP to UDP.</text>
</comment>
<dbReference type="GO" id="GO:0044210">
    <property type="term" value="P:'de novo' CTP biosynthetic process"/>
    <property type="evidence" value="ECO:0007669"/>
    <property type="project" value="UniProtKB-UniRule"/>
</dbReference>
<dbReference type="InterPro" id="IPR011817">
    <property type="entry name" value="Uridylate_kinase"/>
</dbReference>
<dbReference type="Gene3D" id="3.40.1160.10">
    <property type="entry name" value="Acetylglutamate kinase-like"/>
    <property type="match status" value="1"/>
</dbReference>
<reference evidence="14" key="1">
    <citation type="journal article" date="2013" name="PLoS ONE">
        <title>Enrichment and Genome Sequence of the Group I.1a Ammonia-Oxidizing Archaeon ?Ca. Nitrosotenuis uzonensis? Representing a Clade Globally.</title>
        <authorList>
            <person name="Lebedeva E.V."/>
            <person name="Hatzenpichler R."/>
            <person name="Pelletier E."/>
            <person name="Schuster N."/>
            <person name="Hauzmayer S."/>
            <person name="Bulaev A."/>
            <person name="Grigor'eva N.V."/>
            <person name="Galushko A."/>
            <person name="Schmid M."/>
            <person name="Palatinszky M."/>
            <person name="Le Paslier D."/>
            <person name="Daims H."/>
            <person name="Wagner M."/>
        </authorList>
    </citation>
    <scope>NUCLEOTIDE SEQUENCE [LARGE SCALE GENOMIC DNA]</scope>
    <source>
        <strain evidence="14">N4</strain>
    </source>
</reference>
<comment type="caution">
    <text evidence="11">Lacks conserved residue(s) required for the propagation of feature annotation.</text>
</comment>
<dbReference type="Pfam" id="PF00696">
    <property type="entry name" value="AA_kinase"/>
    <property type="match status" value="1"/>
</dbReference>
<comment type="pathway">
    <text evidence="2 11">Pyrimidine metabolism; CTP biosynthesis via de novo pathway; UDP from UMP (UMPK route): step 1/1.</text>
</comment>
<dbReference type="GO" id="GO:0033862">
    <property type="term" value="F:UMP kinase activity"/>
    <property type="evidence" value="ECO:0007669"/>
    <property type="project" value="UniProtKB-EC"/>
</dbReference>
<dbReference type="OrthoDB" id="372251at2157"/>
<evidence type="ECO:0000259" key="12">
    <source>
        <dbReference type="Pfam" id="PF00696"/>
    </source>
</evidence>
<feature type="binding site" evidence="11">
    <location>
        <position position="67"/>
    </location>
    <ligand>
        <name>UMP</name>
        <dbReference type="ChEBI" id="CHEBI:57865"/>
    </ligand>
</feature>
<feature type="binding site" evidence="11">
    <location>
        <position position="141"/>
    </location>
    <ligand>
        <name>ATP</name>
        <dbReference type="ChEBI" id="CHEBI:30616"/>
    </ligand>
</feature>
<sequence>MKKRIVIKLSGKIFGMENNEKLLKNYAEFLVKISKICQPVVIAGGGKIARHYISHARSSGADESTLDELGIEVSRLNAKLLIYALKNKAYPHPPTTLPEVRHAVDSGLIVVCGGLHPGQSTNGTAALIAEKIGAVEFLNATDVDGIYDSDPNKNPKAKKFKRIELRNLRNLLVHEDSVAGGYDLMDIVALKVIERSRIKTRVIKADIPIIEKAIKGQAVGTEIIL</sequence>
<dbReference type="InterPro" id="IPR001048">
    <property type="entry name" value="Asp/Glu/Uridylate_kinase"/>
</dbReference>
<evidence type="ECO:0000256" key="1">
    <source>
        <dbReference type="ARBA" id="ARBA00004496"/>
    </source>
</evidence>
<feature type="binding site" evidence="11">
    <location>
        <begin position="115"/>
        <end position="121"/>
    </location>
    <ligand>
        <name>UMP</name>
        <dbReference type="ChEBI" id="CHEBI:57865"/>
    </ligand>
</feature>
<feature type="binding site" evidence="11">
    <location>
        <position position="46"/>
    </location>
    <ligand>
        <name>ATP</name>
        <dbReference type="ChEBI" id="CHEBI:30616"/>
    </ligand>
</feature>
<feature type="binding site" evidence="11">
    <location>
        <position position="50"/>
    </location>
    <ligand>
        <name>ATP</name>
        <dbReference type="ChEBI" id="CHEBI:30616"/>
    </ligand>
</feature>
<dbReference type="FunFam" id="3.40.1160.10:FF:000030">
    <property type="entry name" value="Uridylate kinase"/>
    <property type="match status" value="1"/>
</dbReference>
<dbReference type="STRING" id="1407055.NITUZ_60258"/>
<evidence type="ECO:0000256" key="8">
    <source>
        <dbReference type="ARBA" id="ARBA00022840"/>
    </source>
</evidence>
<evidence type="ECO:0000256" key="2">
    <source>
        <dbReference type="ARBA" id="ARBA00004791"/>
    </source>
</evidence>
<dbReference type="NCBIfam" id="TIGR02076">
    <property type="entry name" value="pyrH_arch"/>
    <property type="match status" value="1"/>
</dbReference>
<feature type="binding site" evidence="11">
    <location>
        <begin position="8"/>
        <end position="12"/>
    </location>
    <ligand>
        <name>ATP</name>
        <dbReference type="ChEBI" id="CHEBI:30616"/>
    </ligand>
</feature>
<dbReference type="GO" id="GO:0006225">
    <property type="term" value="P:UDP biosynthetic process"/>
    <property type="evidence" value="ECO:0007669"/>
    <property type="project" value="TreeGrafter"/>
</dbReference>
<dbReference type="EC" id="2.7.4.22" evidence="11"/>
<keyword evidence="4 11" id="KW-0963">Cytoplasm</keyword>
<evidence type="ECO:0000256" key="4">
    <source>
        <dbReference type="ARBA" id="ARBA00022490"/>
    </source>
</evidence>
<keyword evidence="9 11" id="KW-0665">Pyrimidine biosynthesis</keyword>
<dbReference type="HAMAP" id="MF_01220_A">
    <property type="entry name" value="PyrH_A"/>
    <property type="match status" value="1"/>
</dbReference>
<comment type="caution">
    <text evidence="14">The sequence shown here is derived from an EMBL/GenBank/DDBJ whole genome shotgun (WGS) entry which is preliminary data.</text>
</comment>
<accession>V6AVW8</accession>
<evidence type="ECO:0000313" key="13">
    <source>
        <dbReference type="EMBL" id="CAE6489960.1"/>
    </source>
</evidence>
<comment type="catalytic activity">
    <reaction evidence="10 11">
        <text>UMP + ATP = UDP + ADP</text>
        <dbReference type="Rhea" id="RHEA:24400"/>
        <dbReference type="ChEBI" id="CHEBI:30616"/>
        <dbReference type="ChEBI" id="CHEBI:57865"/>
        <dbReference type="ChEBI" id="CHEBI:58223"/>
        <dbReference type="ChEBI" id="CHEBI:456216"/>
        <dbReference type="EC" id="2.7.4.22"/>
    </reaction>
</comment>
<keyword evidence="15" id="KW-1185">Reference proteome</keyword>
<name>V6AVW8_9ARCH</name>
<organism evidence="14 15">
    <name type="scientific">Candidatus Nitrosotenuis uzonensis</name>
    <dbReference type="NCBI Taxonomy" id="1407055"/>
    <lineage>
        <taxon>Archaea</taxon>
        <taxon>Nitrososphaerota</taxon>
        <taxon>Candidatus Nitrosotenuis</taxon>
    </lineage>
</organism>
<proteinExistence type="inferred from homology"/>
<feature type="domain" description="Aspartate/glutamate/uridylate kinase" evidence="12">
    <location>
        <begin position="3"/>
        <end position="203"/>
    </location>
</feature>
<reference evidence="13" key="3">
    <citation type="submission" date="2021-02" db="EMBL/GenBank/DDBJ databases">
        <authorList>
            <person name="Han P."/>
        </authorList>
    </citation>
    <scope>NUCLEOTIDE SEQUENCE</scope>
    <source>
        <strain evidence="13">Candidatus Nitrosotenuis uzonensis 5A</strain>
    </source>
</reference>
<dbReference type="GO" id="GO:0005524">
    <property type="term" value="F:ATP binding"/>
    <property type="evidence" value="ECO:0007669"/>
    <property type="project" value="UniProtKB-KW"/>
</dbReference>